<dbReference type="SUPFAM" id="SSF51905">
    <property type="entry name" value="FAD/NAD(P)-binding domain"/>
    <property type="match status" value="1"/>
</dbReference>
<comment type="caution">
    <text evidence="5">The sequence shown here is derived from an EMBL/GenBank/DDBJ whole genome shotgun (WGS) entry which is preliminary data.</text>
</comment>
<protein>
    <submittedName>
        <fullName evidence="5">Pisatin demethylase</fullName>
    </submittedName>
</protein>
<keyword evidence="3" id="KW-0560">Oxidoreductase</keyword>
<proteinExistence type="inferred from homology"/>
<dbReference type="Pfam" id="PF07992">
    <property type="entry name" value="Pyr_redox_2"/>
    <property type="match status" value="1"/>
</dbReference>
<dbReference type="InterPro" id="IPR036188">
    <property type="entry name" value="FAD/NAD-bd_sf"/>
</dbReference>
<keyword evidence="6" id="KW-1185">Reference proteome</keyword>
<sequence>MFIPPGGIVFYRLGYATGNVVELIAVQINPIVPLRPVIGAEKGRDVGVAVLSGARVVAEDAVVAERHEDLAETVRSCIACLGEILDRQWALGQYVGQPELVCGDQALRKVIGQDQMRRLEQLLHFSQEINRTRGQASDGLVREARVVVQGPLQLSSYVGRLEGIERRTERLLQIAEDCSEALLTEWLGRHGFEMLSTVWLMNWWWSFQLTTGIKMKLFRQTPAAVTGGGTLTMRFYLGAVSHLFLVSQARACLASTVSKVHAPPSYYHTNATMPALDVLIIGGGPGGLAVATGLARQLYTAVVFDSGVYRNARTKHMHNVPTWDHRDPADFRAKARADILARYDTIQFEETKVDSVRRTDNGRFEATDAKGTTWTGKKIVLASGVRDVYPDIPGYDDVWGRGVYHCLFCDGFEDRDSPSAGVLAIGDIAKVPPALHLSRMAKRLAKKVIIYTDGSSELSNQIVTALGNDSVISIDNRRVTRLQKVKDDSSETIVHLDDGTSVSHGFVVHKPKSQVSGPFVEQLGLEMTEMGVIKTNQPFYETSVQGVFAVGDCASPMPAVVNALAMGAFAAGGLVAQLGAE</sequence>
<keyword evidence="2" id="KW-0285">Flavoprotein</keyword>
<evidence type="ECO:0000259" key="4">
    <source>
        <dbReference type="Pfam" id="PF07992"/>
    </source>
</evidence>
<comment type="similarity">
    <text evidence="1">Belongs to the class-II pyridine nucleotide-disulfide oxidoreductase family.</text>
</comment>
<dbReference type="Proteomes" id="UP001163105">
    <property type="component" value="Unassembled WGS sequence"/>
</dbReference>
<evidence type="ECO:0000313" key="5">
    <source>
        <dbReference type="EMBL" id="KAJ6445339.1"/>
    </source>
</evidence>
<dbReference type="PRINTS" id="PR00469">
    <property type="entry name" value="PNDRDTASEII"/>
</dbReference>
<dbReference type="PRINTS" id="PR00368">
    <property type="entry name" value="FADPNR"/>
</dbReference>
<dbReference type="AlphaFoldDB" id="A0AB34G2G8"/>
<dbReference type="EMBL" id="JAQHRD010000001">
    <property type="protein sequence ID" value="KAJ6445339.1"/>
    <property type="molecule type" value="Genomic_DNA"/>
</dbReference>
<organism evidence="5 6">
    <name type="scientific">Purpureocillium lavendulum</name>
    <dbReference type="NCBI Taxonomy" id="1247861"/>
    <lineage>
        <taxon>Eukaryota</taxon>
        <taxon>Fungi</taxon>
        <taxon>Dikarya</taxon>
        <taxon>Ascomycota</taxon>
        <taxon>Pezizomycotina</taxon>
        <taxon>Sordariomycetes</taxon>
        <taxon>Hypocreomycetidae</taxon>
        <taxon>Hypocreales</taxon>
        <taxon>Ophiocordycipitaceae</taxon>
        <taxon>Purpureocillium</taxon>
    </lineage>
</organism>
<evidence type="ECO:0000256" key="2">
    <source>
        <dbReference type="ARBA" id="ARBA00022630"/>
    </source>
</evidence>
<evidence type="ECO:0000313" key="6">
    <source>
        <dbReference type="Proteomes" id="UP001163105"/>
    </source>
</evidence>
<reference evidence="5" key="1">
    <citation type="submission" date="2023-01" db="EMBL/GenBank/DDBJ databases">
        <title>The growth and conidiation of Purpureocillium lavendulum are regulated by nitrogen source and histone H3K14 acetylation.</title>
        <authorList>
            <person name="Tang P."/>
            <person name="Han J."/>
            <person name="Zhang C."/>
            <person name="Tang P."/>
            <person name="Qi F."/>
            <person name="Zhang K."/>
            <person name="Liang L."/>
        </authorList>
    </citation>
    <scope>NUCLEOTIDE SEQUENCE</scope>
    <source>
        <strain evidence="5">YMF1.00683</strain>
    </source>
</reference>
<dbReference type="InterPro" id="IPR050097">
    <property type="entry name" value="Ferredoxin-NADP_redctase_2"/>
</dbReference>
<evidence type="ECO:0000256" key="1">
    <source>
        <dbReference type="ARBA" id="ARBA00009333"/>
    </source>
</evidence>
<gene>
    <name evidence="5" type="primary">GLIT</name>
    <name evidence="5" type="ORF">O9K51_00098</name>
</gene>
<dbReference type="Gene3D" id="3.50.50.60">
    <property type="entry name" value="FAD/NAD(P)-binding domain"/>
    <property type="match status" value="2"/>
</dbReference>
<evidence type="ECO:0000256" key="3">
    <source>
        <dbReference type="ARBA" id="ARBA00023002"/>
    </source>
</evidence>
<dbReference type="PANTHER" id="PTHR48105">
    <property type="entry name" value="THIOREDOXIN REDUCTASE 1-RELATED-RELATED"/>
    <property type="match status" value="1"/>
</dbReference>
<dbReference type="GO" id="GO:0016491">
    <property type="term" value="F:oxidoreductase activity"/>
    <property type="evidence" value="ECO:0007669"/>
    <property type="project" value="UniProtKB-KW"/>
</dbReference>
<dbReference type="GO" id="GO:0097237">
    <property type="term" value="P:cellular response to toxic substance"/>
    <property type="evidence" value="ECO:0007669"/>
    <property type="project" value="UniProtKB-ARBA"/>
</dbReference>
<name>A0AB34G2G8_9HYPO</name>
<accession>A0AB34G2G8</accession>
<feature type="domain" description="FAD/NAD(P)-binding" evidence="4">
    <location>
        <begin position="277"/>
        <end position="567"/>
    </location>
</feature>
<dbReference type="InterPro" id="IPR023753">
    <property type="entry name" value="FAD/NAD-binding_dom"/>
</dbReference>